<evidence type="ECO:0000313" key="2">
    <source>
        <dbReference type="Proteomes" id="UP000263377"/>
    </source>
</evidence>
<dbReference type="EMBL" id="QVIG01000001">
    <property type="protein sequence ID" value="RGD61300.1"/>
    <property type="molecule type" value="Genomic_DNA"/>
</dbReference>
<sequence>MHFHGYAWAGDGRLLAKESERRPVEGGGFRTSGLPPMMTGWWLLRPAAQIRGTWTTPTDAADWLAERYAEHTPDGDPWLPLPTRHRYAIAQLADASDVVWSRWLSGSRWSGHYAITCPNRTWPTIPCPAGLAAPPPAPTVTRLAARR</sequence>
<reference evidence="1 2" key="1">
    <citation type="submission" date="2018-08" db="EMBL/GenBank/DDBJ databases">
        <title>Diversity &amp; Physiological Properties of Lignin-Decomposing Actinobacteria from Soil.</title>
        <authorList>
            <person name="Roh S.G."/>
            <person name="Kim S.B."/>
        </authorList>
    </citation>
    <scope>NUCLEOTIDE SEQUENCE [LARGE SCALE GENOMIC DNA]</scope>
    <source>
        <strain evidence="1 2">MMS17-GH009</strain>
    </source>
</reference>
<dbReference type="Proteomes" id="UP000263377">
    <property type="component" value="Unassembled WGS sequence"/>
</dbReference>
<organism evidence="1 2">
    <name type="scientific">Kitasatospora xanthocidica</name>
    <dbReference type="NCBI Taxonomy" id="83382"/>
    <lineage>
        <taxon>Bacteria</taxon>
        <taxon>Bacillati</taxon>
        <taxon>Actinomycetota</taxon>
        <taxon>Actinomycetes</taxon>
        <taxon>Kitasatosporales</taxon>
        <taxon>Streptomycetaceae</taxon>
        <taxon>Kitasatospora</taxon>
    </lineage>
</organism>
<dbReference type="AlphaFoldDB" id="A0A373A107"/>
<protein>
    <submittedName>
        <fullName evidence="1">Uncharacterized protein</fullName>
    </submittedName>
</protein>
<gene>
    <name evidence="1" type="ORF">DR950_29215</name>
</gene>
<evidence type="ECO:0000313" key="1">
    <source>
        <dbReference type="EMBL" id="RGD61300.1"/>
    </source>
</evidence>
<name>A0A373A107_9ACTN</name>
<dbReference type="RefSeq" id="WP_117489472.1">
    <property type="nucleotide sequence ID" value="NZ_QVIG01000001.1"/>
</dbReference>
<accession>A0A373A107</accession>
<keyword evidence="2" id="KW-1185">Reference proteome</keyword>
<comment type="caution">
    <text evidence="1">The sequence shown here is derived from an EMBL/GenBank/DDBJ whole genome shotgun (WGS) entry which is preliminary data.</text>
</comment>
<proteinExistence type="predicted"/>